<protein>
    <recommendedName>
        <fullName evidence="2">YknX-like beta-barrel domain-containing protein</fullName>
    </recommendedName>
</protein>
<dbReference type="GO" id="GO:0015562">
    <property type="term" value="F:efflux transmembrane transporter activity"/>
    <property type="evidence" value="ECO:0007669"/>
    <property type="project" value="TreeGrafter"/>
</dbReference>
<dbReference type="PANTHER" id="PTHR30469">
    <property type="entry name" value="MULTIDRUG RESISTANCE PROTEIN MDTA"/>
    <property type="match status" value="1"/>
</dbReference>
<organism evidence="3">
    <name type="scientific">bioreactor metagenome</name>
    <dbReference type="NCBI Taxonomy" id="1076179"/>
    <lineage>
        <taxon>unclassified sequences</taxon>
        <taxon>metagenomes</taxon>
        <taxon>ecological metagenomes</taxon>
    </lineage>
</organism>
<feature type="domain" description="YknX-like beta-barrel" evidence="2">
    <location>
        <begin position="94"/>
        <end position="163"/>
    </location>
</feature>
<dbReference type="Pfam" id="PF25990">
    <property type="entry name" value="Beta-barrel_YknX"/>
    <property type="match status" value="1"/>
</dbReference>
<dbReference type="GO" id="GO:1990281">
    <property type="term" value="C:efflux pump complex"/>
    <property type="evidence" value="ECO:0007669"/>
    <property type="project" value="TreeGrafter"/>
</dbReference>
<evidence type="ECO:0000313" key="3">
    <source>
        <dbReference type="EMBL" id="MPM88998.1"/>
    </source>
</evidence>
<dbReference type="PANTHER" id="PTHR30469:SF33">
    <property type="entry name" value="SLR1207 PROTEIN"/>
    <property type="match status" value="1"/>
</dbReference>
<dbReference type="InterPro" id="IPR058636">
    <property type="entry name" value="Beta-barrel_YknX"/>
</dbReference>
<dbReference type="Gene3D" id="2.40.30.170">
    <property type="match status" value="1"/>
</dbReference>
<feature type="region of interest" description="Disordered" evidence="1">
    <location>
        <begin position="1"/>
        <end position="22"/>
    </location>
</feature>
<accession>A0A645DIZ1</accession>
<gene>
    <name evidence="3" type="ORF">SDC9_136106</name>
</gene>
<evidence type="ECO:0000256" key="1">
    <source>
        <dbReference type="SAM" id="MobiDB-lite"/>
    </source>
</evidence>
<evidence type="ECO:0000259" key="2">
    <source>
        <dbReference type="Pfam" id="PF25990"/>
    </source>
</evidence>
<dbReference type="AlphaFoldDB" id="A0A645DIZ1"/>
<name>A0A645DIZ1_9ZZZZ</name>
<sequence length="252" mass="28032">MTEAKNRLDNSKNDRDKMIKSEDKNIQDLNLQALDAKKKWETYNGCDALKELDKKMEESVLKAETSGKITELKVTVGSVPKESIATIESVDKLIMEATVQAYDIAKVKEGQKVIITNSTNDKQVEGTILRVSPTATTSENTSGFLVQIKVSASDNLYVGTKVNGEIIISEKQNVLTVPKDAVFQDDEGGHIKVQGEDGEFKDMLVTVVEQNEFFVEISGKDVKEGLEVLAVYEWDNLVNNQRDKIEAEDNVQ</sequence>
<comment type="caution">
    <text evidence="3">The sequence shown here is derived from an EMBL/GenBank/DDBJ whole genome shotgun (WGS) entry which is preliminary data.</text>
</comment>
<dbReference type="EMBL" id="VSSQ01036500">
    <property type="protein sequence ID" value="MPM88998.1"/>
    <property type="molecule type" value="Genomic_DNA"/>
</dbReference>
<proteinExistence type="predicted"/>
<dbReference type="Gene3D" id="2.40.420.20">
    <property type="match status" value="1"/>
</dbReference>
<reference evidence="3" key="1">
    <citation type="submission" date="2019-08" db="EMBL/GenBank/DDBJ databases">
        <authorList>
            <person name="Kucharzyk K."/>
            <person name="Murdoch R.W."/>
            <person name="Higgins S."/>
            <person name="Loffler F."/>
        </authorList>
    </citation>
    <scope>NUCLEOTIDE SEQUENCE</scope>
</reference>